<comment type="caution">
    <text evidence="2">The sequence shown here is derived from an EMBL/GenBank/DDBJ whole genome shotgun (WGS) entry which is preliminary data.</text>
</comment>
<feature type="compositionally biased region" description="Polar residues" evidence="1">
    <location>
        <begin position="42"/>
        <end position="54"/>
    </location>
</feature>
<dbReference type="EMBL" id="JACVVK020000021">
    <property type="protein sequence ID" value="KAK7503227.1"/>
    <property type="molecule type" value="Genomic_DNA"/>
</dbReference>
<proteinExistence type="predicted"/>
<reference evidence="2 3" key="1">
    <citation type="journal article" date="2023" name="Sci. Data">
        <title>Genome assembly of the Korean intertidal mud-creeper Batillaria attramentaria.</title>
        <authorList>
            <person name="Patra A.K."/>
            <person name="Ho P.T."/>
            <person name="Jun S."/>
            <person name="Lee S.J."/>
            <person name="Kim Y."/>
            <person name="Won Y.J."/>
        </authorList>
    </citation>
    <scope>NUCLEOTIDE SEQUENCE [LARGE SCALE GENOMIC DNA]</scope>
    <source>
        <strain evidence="2">Wonlab-2016</strain>
    </source>
</reference>
<protein>
    <submittedName>
        <fullName evidence="2">Uncharacterized protein</fullName>
    </submittedName>
</protein>
<feature type="compositionally biased region" description="Polar residues" evidence="1">
    <location>
        <begin position="7"/>
        <end position="20"/>
    </location>
</feature>
<keyword evidence="3" id="KW-1185">Reference proteome</keyword>
<gene>
    <name evidence="2" type="ORF">BaRGS_00005492</name>
</gene>
<organism evidence="2 3">
    <name type="scientific">Batillaria attramentaria</name>
    <dbReference type="NCBI Taxonomy" id="370345"/>
    <lineage>
        <taxon>Eukaryota</taxon>
        <taxon>Metazoa</taxon>
        <taxon>Spiralia</taxon>
        <taxon>Lophotrochozoa</taxon>
        <taxon>Mollusca</taxon>
        <taxon>Gastropoda</taxon>
        <taxon>Caenogastropoda</taxon>
        <taxon>Sorbeoconcha</taxon>
        <taxon>Cerithioidea</taxon>
        <taxon>Batillariidae</taxon>
        <taxon>Batillaria</taxon>
    </lineage>
</organism>
<accession>A0ABD0LV45</accession>
<sequence length="131" mass="14541">MCEDVSPQYTLNIKNGNSPELLSLSGGKKNTHKHSSLPGLYSNLSHTSSASPSRQENDRPAMNLTVLHGFPVFPEAISAELFPDTLPSFLSLPDPSPLSRTLRLPSASGHKQIRESRSPRVWVRVWRVRAR</sequence>
<evidence type="ECO:0000313" key="2">
    <source>
        <dbReference type="EMBL" id="KAK7503227.1"/>
    </source>
</evidence>
<dbReference type="Proteomes" id="UP001519460">
    <property type="component" value="Unassembled WGS sequence"/>
</dbReference>
<name>A0ABD0LV45_9CAEN</name>
<evidence type="ECO:0000256" key="1">
    <source>
        <dbReference type="SAM" id="MobiDB-lite"/>
    </source>
</evidence>
<dbReference type="AlphaFoldDB" id="A0ABD0LV45"/>
<evidence type="ECO:0000313" key="3">
    <source>
        <dbReference type="Proteomes" id="UP001519460"/>
    </source>
</evidence>
<feature type="region of interest" description="Disordered" evidence="1">
    <location>
        <begin position="1"/>
        <end position="59"/>
    </location>
</feature>